<organism evidence="2">
    <name type="scientific">marine sediment metagenome</name>
    <dbReference type="NCBI Taxonomy" id="412755"/>
    <lineage>
        <taxon>unclassified sequences</taxon>
        <taxon>metagenomes</taxon>
        <taxon>ecological metagenomes</taxon>
    </lineage>
</organism>
<proteinExistence type="predicted"/>
<keyword evidence="1" id="KW-0472">Membrane</keyword>
<keyword evidence="1" id="KW-0812">Transmembrane</keyword>
<accession>X0TPG4</accession>
<protein>
    <submittedName>
        <fullName evidence="2">Uncharacterized protein</fullName>
    </submittedName>
</protein>
<evidence type="ECO:0000256" key="1">
    <source>
        <dbReference type="SAM" id="Phobius"/>
    </source>
</evidence>
<feature type="transmembrane region" description="Helical" evidence="1">
    <location>
        <begin position="36"/>
        <end position="61"/>
    </location>
</feature>
<dbReference type="AlphaFoldDB" id="X0TPG4"/>
<name>X0TPG4_9ZZZZ</name>
<feature type="transmembrane region" description="Helical" evidence="1">
    <location>
        <begin position="12"/>
        <end position="30"/>
    </location>
</feature>
<comment type="caution">
    <text evidence="2">The sequence shown here is derived from an EMBL/GenBank/DDBJ whole genome shotgun (WGS) entry which is preliminary data.</text>
</comment>
<evidence type="ECO:0000313" key="2">
    <source>
        <dbReference type="EMBL" id="GAF90027.1"/>
    </source>
</evidence>
<keyword evidence="1" id="KW-1133">Transmembrane helix</keyword>
<reference evidence="2" key="1">
    <citation type="journal article" date="2014" name="Front. Microbiol.">
        <title>High frequency of phylogenetically diverse reductive dehalogenase-homologous genes in deep subseafloor sedimentary metagenomes.</title>
        <authorList>
            <person name="Kawai M."/>
            <person name="Futagami T."/>
            <person name="Toyoda A."/>
            <person name="Takaki Y."/>
            <person name="Nishi S."/>
            <person name="Hori S."/>
            <person name="Arai W."/>
            <person name="Tsubouchi T."/>
            <person name="Morono Y."/>
            <person name="Uchiyama I."/>
            <person name="Ito T."/>
            <person name="Fujiyama A."/>
            <person name="Inagaki F."/>
            <person name="Takami H."/>
        </authorList>
    </citation>
    <scope>NUCLEOTIDE SEQUENCE</scope>
    <source>
        <strain evidence="2">Expedition CK06-06</strain>
    </source>
</reference>
<dbReference type="EMBL" id="BARS01018036">
    <property type="protein sequence ID" value="GAF90027.1"/>
    <property type="molecule type" value="Genomic_DNA"/>
</dbReference>
<gene>
    <name evidence="2" type="ORF">S01H1_29420</name>
</gene>
<sequence length="72" mass="8160">MKLSDRLDALFWRLYAAAGVFCLAAITVQLEPFLQYMAVCMFFLLAIVPLQAIAALVDFYLDLRADFNPRPS</sequence>